<dbReference type="PATRIC" id="fig|271065.3.peg.2139"/>
<keyword evidence="1" id="KW-1133">Transmembrane helix</keyword>
<dbReference type="HOGENOM" id="CLU_2735352_0_0_6"/>
<keyword evidence="1" id="KW-0812">Transmembrane</keyword>
<name>G4T433_META2</name>
<dbReference type="EMBL" id="FO082060">
    <property type="protein sequence ID" value="CCE23768.1"/>
    <property type="molecule type" value="Genomic_DNA"/>
</dbReference>
<sequence length="71" mass="8113">METSALLPFIVVLGLAVEMYLASFTNEKKYQPLDLRDLKPKFSFKVAMVLTHAKGSFISYMHPLTHIKNLK</sequence>
<evidence type="ECO:0000313" key="3">
    <source>
        <dbReference type="Proteomes" id="UP000008315"/>
    </source>
</evidence>
<keyword evidence="3" id="KW-1185">Reference proteome</keyword>
<dbReference type="AlphaFoldDB" id="G4T433"/>
<protein>
    <submittedName>
        <fullName evidence="2">Uncharacterized protein</fullName>
    </submittedName>
</protein>
<feature type="transmembrane region" description="Helical" evidence="1">
    <location>
        <begin position="6"/>
        <end position="22"/>
    </location>
</feature>
<organism evidence="2 3">
    <name type="scientific">Methylotuvimicrobium alcaliphilum (strain DSM 19304 / NCIMB 14124 / VKM B-2133 / 20Z)</name>
    <name type="common">Methylomicrobium alcaliphilum</name>
    <dbReference type="NCBI Taxonomy" id="1091494"/>
    <lineage>
        <taxon>Bacteria</taxon>
        <taxon>Pseudomonadati</taxon>
        <taxon>Pseudomonadota</taxon>
        <taxon>Gammaproteobacteria</taxon>
        <taxon>Methylococcales</taxon>
        <taxon>Methylococcaceae</taxon>
        <taxon>Methylotuvimicrobium</taxon>
    </lineage>
</organism>
<evidence type="ECO:0000256" key="1">
    <source>
        <dbReference type="SAM" id="Phobius"/>
    </source>
</evidence>
<keyword evidence="1" id="KW-0472">Membrane</keyword>
<evidence type="ECO:0000313" key="2">
    <source>
        <dbReference type="EMBL" id="CCE23768.1"/>
    </source>
</evidence>
<accession>G4T433</accession>
<reference evidence="3" key="1">
    <citation type="journal article" date="2012" name="J. Bacteriol.">
        <title>Genome sequence of the haloalkaliphilic methanotrophic bacterium Methylomicrobium alcaliphilum 20Z.</title>
        <authorList>
            <person name="Vuilleumier S."/>
            <person name="Khmelenina V.N."/>
            <person name="Bringel F."/>
            <person name="Reshetnikov A.S."/>
            <person name="Lajus A."/>
            <person name="Mangenot S."/>
            <person name="Rouy Z."/>
            <person name="Op den Camp H.J."/>
            <person name="Jetten M.S."/>
            <person name="Dispirito A.A."/>
            <person name="Dunfield P."/>
            <person name="Klotz M.G."/>
            <person name="Semrau J.D."/>
            <person name="Stein L.Y."/>
            <person name="Barbe V."/>
            <person name="Medigue C."/>
            <person name="Trotsenko Y.A."/>
            <person name="Kalyuzhnaya M.G."/>
        </authorList>
    </citation>
    <scope>NUCLEOTIDE SEQUENCE [LARGE SCALE GENOMIC DNA]</scope>
    <source>
        <strain evidence="3">DSM 19304 / NCIMB 14124 / VKM B-2133 / 20Z</strain>
    </source>
</reference>
<dbReference type="Proteomes" id="UP000008315">
    <property type="component" value="Chromosome"/>
</dbReference>
<dbReference type="KEGG" id="mah:MEALZ_2082"/>
<gene>
    <name evidence="2" type="ordered locus">MEALZ_2082</name>
</gene>
<proteinExistence type="predicted"/>